<dbReference type="AlphaFoldDB" id="A2SNR4"/>
<dbReference type="eggNOG" id="COG4107">
    <property type="taxonomic scope" value="Bacteria"/>
</dbReference>
<accession>A2SNR4</accession>
<dbReference type="InterPro" id="IPR003593">
    <property type="entry name" value="AAA+_ATPase"/>
</dbReference>
<dbReference type="Proteomes" id="UP000000366">
    <property type="component" value="Plasmid RPME01"/>
</dbReference>
<dbReference type="InterPro" id="IPR017871">
    <property type="entry name" value="ABC_transporter-like_CS"/>
</dbReference>
<sequence length="283" mass="30660">MNTKPDAILDVSGLTRLHGSGCTRCIESTGPEAGTNVCPHCGSVVACADVSFSLMRGEVLGVMGESGSGKSSLVRLLYGDDAPTRGSVRFRDPDAPAEAIDLLALNAQQARRLRNRRFGIVYQNPHLGLNFQVSAGGNIAERLLMSGEMRYAHIRERAMQLLSRCEVPATRMDELPGRFSGGMQQRVQIARALATDPPLLFLDEVTTGLDVSVQARILDLILELQHQLGVSMIAVTHDLGVIRMLASRTLVMKMGRVVESGLTDQILEDPQHAYTQQLVASAL</sequence>
<dbReference type="PROSITE" id="PS50893">
    <property type="entry name" value="ABC_TRANSPORTER_2"/>
    <property type="match status" value="1"/>
</dbReference>
<keyword evidence="1" id="KW-0472">Membrane</keyword>
<dbReference type="PROSITE" id="PS00211">
    <property type="entry name" value="ABC_TRANSPORTER_1"/>
    <property type="match status" value="1"/>
</dbReference>
<gene>
    <name evidence="5" type="primary">htxJ</name>
    <name evidence="5" type="ordered locus">Mpe_B0428</name>
    <name evidence="6" type="ordered locus">Mpe_B0464</name>
</gene>
<evidence type="ECO:0000256" key="2">
    <source>
        <dbReference type="ARBA" id="ARBA00022741"/>
    </source>
</evidence>
<protein>
    <submittedName>
        <fullName evidence="5">ABC type ATPase</fullName>
    </submittedName>
</protein>
<reference evidence="5 7" key="1">
    <citation type="journal article" date="2007" name="J. Bacteriol.">
        <title>Whole-genome analysis of the methyl tert-butyl ether-degrading beta-proteobacterium Methylibium petroleiphilum PM1.</title>
        <authorList>
            <person name="Kane S.R."/>
            <person name="Chakicherla A.Y."/>
            <person name="Chain P.S.G."/>
            <person name="Schmidt R."/>
            <person name="Shin M.W."/>
            <person name="Legler T.C."/>
            <person name="Scow K.M."/>
            <person name="Larimer F.W."/>
            <person name="Lucas S.M."/>
            <person name="Richardson P.M."/>
            <person name="Hristova K.R."/>
        </authorList>
    </citation>
    <scope>NUCLEOTIDE SEQUENCE [LARGE SCALE GENOMIC DNA]</scope>
    <source>
        <strain evidence="7">ATCC BAA-1232 / LMG 22953 / PM1</strain>
        <plasmid evidence="5">PM1</plasmid>
        <plasmid evidence="5 7">RPME01</plasmid>
    </source>
</reference>
<dbReference type="KEGG" id="mpt:Mpe_B0428"/>
<evidence type="ECO:0000256" key="3">
    <source>
        <dbReference type="ARBA" id="ARBA00022840"/>
    </source>
</evidence>
<dbReference type="SUPFAM" id="SSF52540">
    <property type="entry name" value="P-loop containing nucleoside triphosphate hydrolases"/>
    <property type="match status" value="1"/>
</dbReference>
<feature type="domain" description="ABC transporter" evidence="4">
    <location>
        <begin position="32"/>
        <end position="279"/>
    </location>
</feature>
<keyword evidence="1" id="KW-1003">Cell membrane</keyword>
<geneLocation type="plasmid" evidence="5 7">
    <name>RPME01</name>
</geneLocation>
<evidence type="ECO:0000256" key="1">
    <source>
        <dbReference type="ARBA" id="ARBA00022475"/>
    </source>
</evidence>
<evidence type="ECO:0000313" key="7">
    <source>
        <dbReference type="Proteomes" id="UP000000366"/>
    </source>
</evidence>
<dbReference type="CDD" id="cd03257">
    <property type="entry name" value="ABC_NikE_OppD_transporters"/>
    <property type="match status" value="1"/>
</dbReference>
<dbReference type="HOGENOM" id="CLU_000604_1_23_4"/>
<dbReference type="InterPro" id="IPR012700">
    <property type="entry name" value="PhnK"/>
</dbReference>
<dbReference type="GO" id="GO:0019700">
    <property type="term" value="P:organic phosphonate catabolic process"/>
    <property type="evidence" value="ECO:0007669"/>
    <property type="project" value="TreeGrafter"/>
</dbReference>
<dbReference type="RefSeq" id="WP_011831791.1">
    <property type="nucleotide sequence ID" value="NC_008826.1"/>
</dbReference>
<keyword evidence="3" id="KW-0067">ATP-binding</keyword>
<keyword evidence="7" id="KW-1185">Reference proteome</keyword>
<dbReference type="KEGG" id="mpt:Mpe_B0464"/>
<dbReference type="Gene3D" id="3.40.50.300">
    <property type="entry name" value="P-loop containing nucleotide triphosphate hydrolases"/>
    <property type="match status" value="1"/>
</dbReference>
<proteinExistence type="predicted"/>
<dbReference type="PANTHER" id="PTHR42764:SF1">
    <property type="entry name" value="PHOSPHONATES UTILIZATION ATP-BINDING PROTEIN PHNK-RELATED"/>
    <property type="match status" value="1"/>
</dbReference>
<evidence type="ECO:0000313" key="5">
    <source>
        <dbReference type="EMBL" id="ABM97203.1"/>
    </source>
</evidence>
<name>A2SNR4_METPP</name>
<dbReference type="InterPro" id="IPR027417">
    <property type="entry name" value="P-loop_NTPase"/>
</dbReference>
<dbReference type="SMART" id="SM00382">
    <property type="entry name" value="AAA"/>
    <property type="match status" value="1"/>
</dbReference>
<dbReference type="Pfam" id="PF00005">
    <property type="entry name" value="ABC_tran"/>
    <property type="match status" value="1"/>
</dbReference>
<reference evidence="5" key="2">
    <citation type="submission" date="2007-01" db="EMBL/GenBank/DDBJ databases">
        <authorList>
            <person name="Copeland A."/>
            <person name="Lucas S."/>
            <person name="Lapidus A."/>
            <person name="Barry K."/>
            <person name="Detter J.C."/>
            <person name="Glavina del Rio T."/>
            <person name="Hammon N."/>
            <person name="Dalin E."/>
            <person name="Tice H."/>
            <person name="Pitluck S."/>
            <person name="Chain P."/>
            <person name="Malfatti S."/>
            <person name="Shin M."/>
            <person name="Vergez L."/>
            <person name="Schmutz J."/>
            <person name="Larimer F."/>
            <person name="Land M."/>
            <person name="Hauser L."/>
            <person name="Richardson P."/>
        </authorList>
    </citation>
    <scope>NUCLEOTIDE SEQUENCE</scope>
    <source>
        <strain evidence="5">PM1</strain>
        <plasmid evidence="5">RPME01</plasmid>
    </source>
</reference>
<dbReference type="GO" id="GO:0005524">
    <property type="term" value="F:ATP binding"/>
    <property type="evidence" value="ECO:0007669"/>
    <property type="project" value="UniProtKB-KW"/>
</dbReference>
<keyword evidence="5" id="KW-0614">Plasmid</keyword>
<dbReference type="PIRSF" id="PIRSF037116">
    <property type="entry name" value="CP_lyase_PhnK"/>
    <property type="match status" value="1"/>
</dbReference>
<dbReference type="EMBL" id="CP000556">
    <property type="protein sequence ID" value="ABM97203.1"/>
    <property type="molecule type" value="Genomic_DNA"/>
</dbReference>
<evidence type="ECO:0000313" key="6">
    <source>
        <dbReference type="EMBL" id="ABM97237.1"/>
    </source>
</evidence>
<dbReference type="InterPro" id="IPR003439">
    <property type="entry name" value="ABC_transporter-like_ATP-bd"/>
</dbReference>
<organism evidence="5 7">
    <name type="scientific">Methylibium petroleiphilum (strain ATCC BAA-1232 / LMG 22953 / PM1)</name>
    <dbReference type="NCBI Taxonomy" id="420662"/>
    <lineage>
        <taxon>Bacteria</taxon>
        <taxon>Pseudomonadati</taxon>
        <taxon>Pseudomonadota</taxon>
        <taxon>Betaproteobacteria</taxon>
        <taxon>Burkholderiales</taxon>
        <taxon>Sphaerotilaceae</taxon>
        <taxon>Methylibium</taxon>
    </lineage>
</organism>
<dbReference type="EMBL" id="CP000556">
    <property type="protein sequence ID" value="ABM97237.1"/>
    <property type="molecule type" value="Genomic_DNA"/>
</dbReference>
<keyword evidence="2" id="KW-0547">Nucleotide-binding</keyword>
<dbReference type="PANTHER" id="PTHR42764">
    <property type="entry name" value="PHOSPHONATES UTILIZATION ATP-BINDING PROTEIN PHNK-RELATED"/>
    <property type="match status" value="1"/>
</dbReference>
<dbReference type="GO" id="GO:0016887">
    <property type="term" value="F:ATP hydrolysis activity"/>
    <property type="evidence" value="ECO:0007669"/>
    <property type="project" value="InterPro"/>
</dbReference>
<evidence type="ECO:0000259" key="4">
    <source>
        <dbReference type="PROSITE" id="PS50893"/>
    </source>
</evidence>